<accession>A0A9W4HD13</accession>
<comment type="caution">
    <text evidence="1">The sequence shown here is derived from an EMBL/GenBank/DDBJ whole genome shotgun (WGS) entry which is preliminary data.</text>
</comment>
<dbReference type="InterPro" id="IPR029058">
    <property type="entry name" value="AB_hydrolase_fold"/>
</dbReference>
<protein>
    <submittedName>
        <fullName evidence="1">Uncharacterized protein</fullName>
    </submittedName>
</protein>
<evidence type="ECO:0000313" key="2">
    <source>
        <dbReference type="Proteomes" id="UP001153618"/>
    </source>
</evidence>
<reference evidence="1" key="1">
    <citation type="submission" date="2021-07" db="EMBL/GenBank/DDBJ databases">
        <authorList>
            <person name="Branca A.L. A."/>
        </authorList>
    </citation>
    <scope>NUCLEOTIDE SEQUENCE</scope>
</reference>
<gene>
    <name evidence="1" type="ORF">POLS_LOCUS1113</name>
</gene>
<dbReference type="GO" id="GO:0017000">
    <property type="term" value="P:antibiotic biosynthetic process"/>
    <property type="evidence" value="ECO:0007669"/>
    <property type="project" value="UniProtKB-ARBA"/>
</dbReference>
<dbReference type="Gene3D" id="3.40.50.1820">
    <property type="entry name" value="alpha/beta hydrolase"/>
    <property type="match status" value="1"/>
</dbReference>
<sequence>MSTLYEGERLALNPHPVVYRFFPAERVFGSLVVFIPGMAHNARISYGGHPGSHAQGFLAYWFNDEGHSFLGLSYPLDSDSLMPATSPDFTIPEWGLQAAAVIHDVIVGHRLPSRVIILAWSMAGKILHPVAAYCRELNIEVELFVSLAATPALPGLLPVPPRKDIVKTAAGYATKPSLEKKFLQQIEEQTNSRSGSERYLHRNDIPRHILIGDQPIIDPVTYKRDYLGATPIGLTASGLRYDTEKNDFVEEEPGKLMEHGQVHDFKNLPPMAAIFASSALDFRHALTDKPIWGHLMIQRATCRLIDEGISDLCSEPGVADPIDFQQLQEAILKIPELMTMEIPGNHFFFVGADGARKTVDMVIILLGVMARHEREIKRILSTLRRKKSSGGDGGQAN</sequence>
<evidence type="ECO:0000313" key="1">
    <source>
        <dbReference type="EMBL" id="CAG7974316.1"/>
    </source>
</evidence>
<organism evidence="1 2">
    <name type="scientific">Penicillium olsonii</name>
    <dbReference type="NCBI Taxonomy" id="99116"/>
    <lineage>
        <taxon>Eukaryota</taxon>
        <taxon>Fungi</taxon>
        <taxon>Dikarya</taxon>
        <taxon>Ascomycota</taxon>
        <taxon>Pezizomycotina</taxon>
        <taxon>Eurotiomycetes</taxon>
        <taxon>Eurotiomycetidae</taxon>
        <taxon>Eurotiales</taxon>
        <taxon>Aspergillaceae</taxon>
        <taxon>Penicillium</taxon>
    </lineage>
</organism>
<dbReference type="Proteomes" id="UP001153618">
    <property type="component" value="Unassembled WGS sequence"/>
</dbReference>
<dbReference type="SUPFAM" id="SSF53474">
    <property type="entry name" value="alpha/beta-Hydrolases"/>
    <property type="match status" value="1"/>
</dbReference>
<dbReference type="AlphaFoldDB" id="A0A9W4HD13"/>
<name>A0A9W4HD13_PENOL</name>
<dbReference type="OrthoDB" id="2891848at2759"/>
<proteinExistence type="predicted"/>
<keyword evidence="2" id="KW-1185">Reference proteome</keyword>
<dbReference type="EMBL" id="CAJVOS010000009">
    <property type="protein sequence ID" value="CAG7974316.1"/>
    <property type="molecule type" value="Genomic_DNA"/>
</dbReference>
<dbReference type="GO" id="GO:0072330">
    <property type="term" value="P:monocarboxylic acid biosynthetic process"/>
    <property type="evidence" value="ECO:0007669"/>
    <property type="project" value="UniProtKB-ARBA"/>
</dbReference>